<feature type="region of interest" description="Disordered" evidence="1">
    <location>
        <begin position="166"/>
        <end position="191"/>
    </location>
</feature>
<dbReference type="RefSeq" id="WP_255923242.1">
    <property type="nucleotide sequence ID" value="NZ_JANFNG010000031.1"/>
</dbReference>
<reference evidence="2" key="1">
    <citation type="submission" date="2022-06" db="EMBL/GenBank/DDBJ databases">
        <title>Draft genome sequence of Streptomyces sp. RB6PN25 isolated from peat swamp forest in Thailand.</title>
        <authorList>
            <person name="Duangmal K."/>
            <person name="Klaysubun C."/>
        </authorList>
    </citation>
    <scope>NUCLEOTIDE SEQUENCE</scope>
    <source>
        <strain evidence="2">RB6PN25</strain>
    </source>
</reference>
<feature type="region of interest" description="Disordered" evidence="1">
    <location>
        <begin position="1"/>
        <end position="26"/>
    </location>
</feature>
<organism evidence="2 3">
    <name type="scientific">Streptomyces humicola</name>
    <dbReference type="NCBI Taxonomy" id="2953240"/>
    <lineage>
        <taxon>Bacteria</taxon>
        <taxon>Bacillati</taxon>
        <taxon>Actinomycetota</taxon>
        <taxon>Actinomycetes</taxon>
        <taxon>Kitasatosporales</taxon>
        <taxon>Streptomycetaceae</taxon>
        <taxon>Streptomyces</taxon>
    </lineage>
</organism>
<comment type="caution">
    <text evidence="2">The sequence shown here is derived from an EMBL/GenBank/DDBJ whole genome shotgun (WGS) entry which is preliminary data.</text>
</comment>
<dbReference type="SUPFAM" id="SSF48452">
    <property type="entry name" value="TPR-like"/>
    <property type="match status" value="1"/>
</dbReference>
<evidence type="ECO:0000313" key="3">
    <source>
        <dbReference type="Proteomes" id="UP001057702"/>
    </source>
</evidence>
<dbReference type="Gene3D" id="1.25.40.10">
    <property type="entry name" value="Tetratricopeptide repeat domain"/>
    <property type="match status" value="1"/>
</dbReference>
<keyword evidence="3" id="KW-1185">Reference proteome</keyword>
<evidence type="ECO:0000313" key="2">
    <source>
        <dbReference type="EMBL" id="MCQ4084198.1"/>
    </source>
</evidence>
<accession>A0ABT1Q2N6</accession>
<evidence type="ECO:0000256" key="1">
    <source>
        <dbReference type="SAM" id="MobiDB-lite"/>
    </source>
</evidence>
<evidence type="ECO:0008006" key="4">
    <source>
        <dbReference type="Google" id="ProtNLM"/>
    </source>
</evidence>
<feature type="compositionally biased region" description="Low complexity" evidence="1">
    <location>
        <begin position="166"/>
        <end position="182"/>
    </location>
</feature>
<name>A0ABT1Q2N6_9ACTN</name>
<dbReference type="InterPro" id="IPR011990">
    <property type="entry name" value="TPR-like_helical_dom_sf"/>
</dbReference>
<sequence>MGALPVGGSVTESGAHEAGQQEKRPNEQLASWFLRSGWSKGELARQVNRRARQIGAHHVSTDTSRVRRWLDGEQPREPIPRILSELFSERFGSVIAVEDLGLRTVHQPPAVSGVDLPWAAPQTVELMNEFSRSDLMLGRRGFLGTSLALAAGPALVEPMQRWLVPTPAAASGGGEASPRPAGQGRPERPRSLSVPELELLEATAVMFRQWDAQCGGGLRRKAVVGQLHEVTDLLQESHPEPVAKRLFKVAAELAELAGWMSYDVGLQPSAQKYFVLALHAAKEAGDRPLGAYVLSNMSRQMIHLGRPDDALELIHLGQYGSRDSATATTQSMLYAMEARAYASMGQVQKCHRAVRMAEDAFTDRCLQEDPDWIRFFSEAELNAENAHSYRDLAYVAGRSPTYASLAHPVMARAVELFSTDSTHQRSYALNLVGMATVHLLERNPEQAADLTVRALEVAKKVRSERVNTRIRKTTDAAVQDYGEVAEVVQLGERLAAELPDDCETAQAV</sequence>
<gene>
    <name evidence="2" type="ORF">NGB36_27390</name>
</gene>
<proteinExistence type="predicted"/>
<dbReference type="EMBL" id="JANFNG010000031">
    <property type="protein sequence ID" value="MCQ4084198.1"/>
    <property type="molecule type" value="Genomic_DNA"/>
</dbReference>
<protein>
    <recommendedName>
        <fullName evidence="4">NsdA</fullName>
    </recommendedName>
</protein>
<dbReference type="Proteomes" id="UP001057702">
    <property type="component" value="Unassembled WGS sequence"/>
</dbReference>